<keyword evidence="4 5" id="KW-0472">Membrane</keyword>
<gene>
    <name evidence="7" type="ORF">CYNAS_LOCUS15725</name>
</gene>
<keyword evidence="2 5" id="KW-0812">Transmembrane</keyword>
<sequence length="286" mass="31905">MALNDTRANNCGAPCTFTTSTYRAGAYRCKKGAADILSLLTCNCFACLRAAGIANSFFWKYRHVLANAIIAINFYSISVRCFGITLISVHRYVSICTERTLIHDLMEKIPLTVLAVVQWIAALIAVTPSMTLLNATFTSEETVTLEIDPRYLRSADLAAFMSAITSAVISLICYIFVLIHVKRCAFGQKSYAFRLTFQISGLILALLLVFLFYMGRYLPNLWEVSSLPSIYVALNAILSCIHPWTYFIFNGEVRRKVMNTAKCKGDAVNTQRRQTITITVPPASRT</sequence>
<accession>A0AA36MBP5</accession>
<keyword evidence="8" id="KW-1185">Reference proteome</keyword>
<dbReference type="SUPFAM" id="SSF81321">
    <property type="entry name" value="Family A G protein-coupled receptor-like"/>
    <property type="match status" value="1"/>
</dbReference>
<dbReference type="PANTHER" id="PTHR24224">
    <property type="entry name" value="CARDIOACCELERATORY PEPTIDE RECEPTOR-RELATED"/>
    <property type="match status" value="1"/>
</dbReference>
<feature type="transmembrane region" description="Helical" evidence="5">
    <location>
        <begin position="64"/>
        <end position="89"/>
    </location>
</feature>
<evidence type="ECO:0000256" key="4">
    <source>
        <dbReference type="ARBA" id="ARBA00023136"/>
    </source>
</evidence>
<dbReference type="InterPro" id="IPR052665">
    <property type="entry name" value="Neuropeptide-GPCR"/>
</dbReference>
<dbReference type="InterPro" id="IPR000276">
    <property type="entry name" value="GPCR_Rhodpsn"/>
</dbReference>
<dbReference type="GO" id="GO:0004930">
    <property type="term" value="F:G protein-coupled receptor activity"/>
    <property type="evidence" value="ECO:0007669"/>
    <property type="project" value="InterPro"/>
</dbReference>
<name>A0AA36MBP5_CYLNA</name>
<evidence type="ECO:0000256" key="3">
    <source>
        <dbReference type="ARBA" id="ARBA00022989"/>
    </source>
</evidence>
<dbReference type="PANTHER" id="PTHR24224:SF17">
    <property type="entry name" value="G-PROTEIN COUPLED RECEPTORS FAMILY 1 PROFILE DOMAIN-CONTAINING PROTEIN"/>
    <property type="match status" value="1"/>
</dbReference>
<dbReference type="Pfam" id="PF10323">
    <property type="entry name" value="7TM_GPCR_Srv"/>
    <property type="match status" value="1"/>
</dbReference>
<dbReference type="Gene3D" id="1.20.1070.10">
    <property type="entry name" value="Rhodopsin 7-helix transmembrane proteins"/>
    <property type="match status" value="1"/>
</dbReference>
<feature type="domain" description="G-protein coupled receptors family 1 profile" evidence="6">
    <location>
        <begin position="34"/>
        <end position="214"/>
    </location>
</feature>
<dbReference type="GO" id="GO:0016020">
    <property type="term" value="C:membrane"/>
    <property type="evidence" value="ECO:0007669"/>
    <property type="project" value="UniProtKB-SubCell"/>
</dbReference>
<feature type="transmembrane region" description="Helical" evidence="5">
    <location>
        <begin position="229"/>
        <end position="249"/>
    </location>
</feature>
<evidence type="ECO:0000256" key="2">
    <source>
        <dbReference type="ARBA" id="ARBA00022692"/>
    </source>
</evidence>
<evidence type="ECO:0000256" key="5">
    <source>
        <dbReference type="SAM" id="Phobius"/>
    </source>
</evidence>
<organism evidence="7 8">
    <name type="scientific">Cylicocyclus nassatus</name>
    <name type="common">Nematode worm</name>
    <dbReference type="NCBI Taxonomy" id="53992"/>
    <lineage>
        <taxon>Eukaryota</taxon>
        <taxon>Metazoa</taxon>
        <taxon>Ecdysozoa</taxon>
        <taxon>Nematoda</taxon>
        <taxon>Chromadorea</taxon>
        <taxon>Rhabditida</taxon>
        <taxon>Rhabditina</taxon>
        <taxon>Rhabditomorpha</taxon>
        <taxon>Strongyloidea</taxon>
        <taxon>Strongylidae</taxon>
        <taxon>Cylicocyclus</taxon>
    </lineage>
</organism>
<feature type="transmembrane region" description="Helical" evidence="5">
    <location>
        <begin position="191"/>
        <end position="214"/>
    </location>
</feature>
<dbReference type="Proteomes" id="UP001176961">
    <property type="component" value="Unassembled WGS sequence"/>
</dbReference>
<dbReference type="InterPro" id="IPR017452">
    <property type="entry name" value="GPCR_Rhodpsn_7TM"/>
</dbReference>
<dbReference type="InterPro" id="IPR019426">
    <property type="entry name" value="7TM_GPCR_serpentine_rcpt_Srv"/>
</dbReference>
<dbReference type="PRINTS" id="PR00237">
    <property type="entry name" value="GPCRRHODOPSN"/>
</dbReference>
<evidence type="ECO:0000313" key="7">
    <source>
        <dbReference type="EMBL" id="CAJ0603742.1"/>
    </source>
</evidence>
<proteinExistence type="predicted"/>
<feature type="transmembrane region" description="Helical" evidence="5">
    <location>
        <begin position="109"/>
        <end position="137"/>
    </location>
</feature>
<evidence type="ECO:0000259" key="6">
    <source>
        <dbReference type="PROSITE" id="PS50262"/>
    </source>
</evidence>
<feature type="transmembrane region" description="Helical" evidence="5">
    <location>
        <begin position="157"/>
        <end position="179"/>
    </location>
</feature>
<reference evidence="7" key="1">
    <citation type="submission" date="2023-07" db="EMBL/GenBank/DDBJ databases">
        <authorList>
            <consortium name="CYATHOMIX"/>
        </authorList>
    </citation>
    <scope>NUCLEOTIDE SEQUENCE</scope>
    <source>
        <strain evidence="7">N/A</strain>
    </source>
</reference>
<dbReference type="EMBL" id="CATQJL010000305">
    <property type="protein sequence ID" value="CAJ0603742.1"/>
    <property type="molecule type" value="Genomic_DNA"/>
</dbReference>
<evidence type="ECO:0000256" key="1">
    <source>
        <dbReference type="ARBA" id="ARBA00004370"/>
    </source>
</evidence>
<evidence type="ECO:0000313" key="8">
    <source>
        <dbReference type="Proteomes" id="UP001176961"/>
    </source>
</evidence>
<dbReference type="PROSITE" id="PS50262">
    <property type="entry name" value="G_PROTEIN_RECEP_F1_2"/>
    <property type="match status" value="1"/>
</dbReference>
<protein>
    <recommendedName>
        <fullName evidence="6">G-protein coupled receptors family 1 profile domain-containing protein</fullName>
    </recommendedName>
</protein>
<comment type="caution">
    <text evidence="7">The sequence shown here is derived from an EMBL/GenBank/DDBJ whole genome shotgun (WGS) entry which is preliminary data.</text>
</comment>
<comment type="subcellular location">
    <subcellularLocation>
        <location evidence="1">Membrane</location>
    </subcellularLocation>
</comment>
<keyword evidence="3 5" id="KW-1133">Transmembrane helix</keyword>
<dbReference type="AlphaFoldDB" id="A0AA36MBP5"/>
<feature type="transmembrane region" description="Helical" evidence="5">
    <location>
        <begin position="36"/>
        <end position="58"/>
    </location>
</feature>